<comment type="caution">
    <text evidence="3">The sequence shown here is derived from an EMBL/GenBank/DDBJ whole genome shotgun (WGS) entry which is preliminary data.</text>
</comment>
<sequence>MRDLAERRELSNYGEYSGAPRGGQTFEYAKTILDLLTRPPPHPDGKILTIGGGITIFTNVAEPNKSLSTDVANRCETFDKPTGWYDLCETVLEAVAFGWNPGPNAPPMQWFCVYGGANEIAACMELYIRKNSKDAIAYNPRATAIGVKKDNSGMDVVTDNKDHHEFSHATPTIPLPVLRTIGLCQADPSPMQSNALRTLNYGPSVKIGMQFRTARRMTGTDLSGNPVNIVGG</sequence>
<dbReference type="Pfam" id="PF16114">
    <property type="entry name" value="Citrate_bind"/>
    <property type="match status" value="1"/>
</dbReference>
<dbReference type="Gene3D" id="3.50.50.60">
    <property type="entry name" value="FAD/NAD(P)-binding domain"/>
    <property type="match status" value="1"/>
</dbReference>
<dbReference type="SUPFAM" id="SSF51905">
    <property type="entry name" value="FAD/NAD(P)-binding domain"/>
    <property type="match status" value="1"/>
</dbReference>
<dbReference type="InterPro" id="IPR016102">
    <property type="entry name" value="Succinyl-CoA_synth-like"/>
</dbReference>
<dbReference type="EMBL" id="JABBWD010000054">
    <property type="protein sequence ID" value="KAG1772249.1"/>
    <property type="molecule type" value="Genomic_DNA"/>
</dbReference>
<feature type="domain" description="ATP-citrate synthase citrate-binding" evidence="2">
    <location>
        <begin position="3"/>
        <end position="68"/>
    </location>
</feature>
<keyword evidence="4" id="KW-1185">Reference proteome</keyword>
<reference evidence="3" key="1">
    <citation type="journal article" date="2020" name="New Phytol.">
        <title>Comparative genomics reveals dynamic genome evolution in host specialist ectomycorrhizal fungi.</title>
        <authorList>
            <person name="Lofgren L.A."/>
            <person name="Nguyen N.H."/>
            <person name="Vilgalys R."/>
            <person name="Ruytinx J."/>
            <person name="Liao H.L."/>
            <person name="Branco S."/>
            <person name="Kuo A."/>
            <person name="LaButti K."/>
            <person name="Lipzen A."/>
            <person name="Andreopoulos W."/>
            <person name="Pangilinan J."/>
            <person name="Riley R."/>
            <person name="Hundley H."/>
            <person name="Na H."/>
            <person name="Barry K."/>
            <person name="Grigoriev I.V."/>
            <person name="Stajich J.E."/>
            <person name="Kennedy P.G."/>
        </authorList>
    </citation>
    <scope>NUCLEOTIDE SEQUENCE</scope>
    <source>
        <strain evidence="3">DOB743</strain>
    </source>
</reference>
<evidence type="ECO:0000313" key="4">
    <source>
        <dbReference type="Proteomes" id="UP000714275"/>
    </source>
</evidence>
<accession>A0A9P6ZNC3</accession>
<evidence type="ECO:0000259" key="2">
    <source>
        <dbReference type="Pfam" id="PF16114"/>
    </source>
</evidence>
<protein>
    <submittedName>
        <fullName evidence="3">Uncharacterized protein</fullName>
    </submittedName>
</protein>
<dbReference type="InterPro" id="IPR032263">
    <property type="entry name" value="Citrate-bd"/>
</dbReference>
<dbReference type="Pfam" id="PF01593">
    <property type="entry name" value="Amino_oxidase"/>
    <property type="match status" value="1"/>
</dbReference>
<dbReference type="Proteomes" id="UP000714275">
    <property type="component" value="Unassembled WGS sequence"/>
</dbReference>
<dbReference type="AlphaFoldDB" id="A0A9P6ZNC3"/>
<dbReference type="Gene3D" id="3.40.50.261">
    <property type="entry name" value="Succinyl-CoA synthetase domains"/>
    <property type="match status" value="1"/>
</dbReference>
<dbReference type="InterPro" id="IPR036188">
    <property type="entry name" value="FAD/NAD-bd_sf"/>
</dbReference>
<gene>
    <name evidence="3" type="ORF">EV702DRAFT_1201637</name>
</gene>
<name>A0A9P6ZNC3_9AGAM</name>
<proteinExistence type="predicted"/>
<dbReference type="InterPro" id="IPR002937">
    <property type="entry name" value="Amino_oxidase"/>
</dbReference>
<dbReference type="GO" id="GO:0016491">
    <property type="term" value="F:oxidoreductase activity"/>
    <property type="evidence" value="ECO:0007669"/>
    <property type="project" value="InterPro"/>
</dbReference>
<evidence type="ECO:0000259" key="1">
    <source>
        <dbReference type="Pfam" id="PF01593"/>
    </source>
</evidence>
<dbReference type="Gene3D" id="3.90.660.10">
    <property type="match status" value="1"/>
</dbReference>
<organism evidence="3 4">
    <name type="scientific">Suillus placidus</name>
    <dbReference type="NCBI Taxonomy" id="48579"/>
    <lineage>
        <taxon>Eukaryota</taxon>
        <taxon>Fungi</taxon>
        <taxon>Dikarya</taxon>
        <taxon>Basidiomycota</taxon>
        <taxon>Agaricomycotina</taxon>
        <taxon>Agaricomycetes</taxon>
        <taxon>Agaricomycetidae</taxon>
        <taxon>Boletales</taxon>
        <taxon>Suillineae</taxon>
        <taxon>Suillaceae</taxon>
        <taxon>Suillus</taxon>
    </lineage>
</organism>
<evidence type="ECO:0000313" key="3">
    <source>
        <dbReference type="EMBL" id="KAG1772249.1"/>
    </source>
</evidence>
<feature type="domain" description="Amine oxidase" evidence="1">
    <location>
        <begin position="114"/>
        <end position="214"/>
    </location>
</feature>
<dbReference type="OrthoDB" id="3261737at2759"/>